<dbReference type="AlphaFoldDB" id="A0AA51MRH1"/>
<protein>
    <submittedName>
        <fullName evidence="3">Uncharacterized protein</fullName>
    </submittedName>
</protein>
<proteinExistence type="predicted"/>
<keyword evidence="1" id="KW-0175">Coiled coil</keyword>
<evidence type="ECO:0000313" key="3">
    <source>
        <dbReference type="EMBL" id="WML87971.1"/>
    </source>
</evidence>
<reference evidence="3 4" key="1">
    <citation type="submission" date="2023-08" db="EMBL/GenBank/DDBJ databases">
        <title>New molecular markers tilS and rpoB for phylogenetic and monitoring studies of the genus Thiothrix biodiversity.</title>
        <authorList>
            <person name="Ravin N.V."/>
            <person name="Smolyakov D."/>
            <person name="Markov N.D."/>
            <person name="Beletsky A.V."/>
            <person name="Mardanov A.V."/>
            <person name="Rudenko T.S."/>
            <person name="Grabovich M.Y."/>
        </authorList>
    </citation>
    <scope>NUCLEOTIDE SEQUENCE</scope>
    <source>
        <strain evidence="3">DNT52</strain>
        <strain evidence="2 4">H33</strain>
    </source>
</reference>
<evidence type="ECO:0000313" key="4">
    <source>
        <dbReference type="Proteomes" id="UP001223336"/>
    </source>
</evidence>
<gene>
    <name evidence="2" type="ORF">RCC75_01405</name>
    <name evidence="3" type="ORF">RCG00_06275</name>
</gene>
<evidence type="ECO:0000256" key="1">
    <source>
        <dbReference type="SAM" id="Coils"/>
    </source>
</evidence>
<feature type="coiled-coil region" evidence="1">
    <location>
        <begin position="500"/>
        <end position="584"/>
    </location>
</feature>
<dbReference type="Proteomes" id="UP001223336">
    <property type="component" value="Unassembled WGS sequence"/>
</dbReference>
<keyword evidence="4" id="KW-1185">Reference proteome</keyword>
<evidence type="ECO:0000313" key="2">
    <source>
        <dbReference type="EMBL" id="MDQ5767168.1"/>
    </source>
</evidence>
<feature type="coiled-coil region" evidence="1">
    <location>
        <begin position="380"/>
        <end position="427"/>
    </location>
</feature>
<feature type="coiled-coil region" evidence="1">
    <location>
        <begin position="239"/>
        <end position="266"/>
    </location>
</feature>
<accession>A0AA51MRH1</accession>
<dbReference type="RefSeq" id="WP_308133389.1">
    <property type="nucleotide sequence ID" value="NZ_CP133197.1"/>
</dbReference>
<dbReference type="EMBL" id="CP133217">
    <property type="protein sequence ID" value="WML87971.1"/>
    <property type="molecule type" value="Genomic_DNA"/>
</dbReference>
<sequence length="974" mass="113312">MSSFYFSYKRVILVDSADLCYAEIPLDEHAILLGKGNVGKSSILNSLRLFLLPEVNFSKCESKFAFRTSDKNSFYSKDQSFQHYFPSASSFLILEVENFTGSHCQILCRGTGYEYKRLFVPLPYNQIRDLFWSCCEDEDGIGQAVEGLTFPSVREKIKKRAPDTLVVNDTDKLQKMLYANDLLNDSETRYSLFPLVEQDNSKVNSLRALFLLLFDMNSNSSAMTKAIADIIEADKKSSNDILNFNIDDFLKKHEQLEQESKQLTIIKNQEIEFSHLKTKFYEYIQLSESDKKYANFMDSLFKEREQTKKDKKIIDDQIKPILKEIKELDDEFKTTNHKLIEVKAKIDTKTTDLKQAQSDFDKGHQIWQQFYISLTINNAIESAQQEHLEKTSQLSALNSEIEAQDQRNKLKNNITIYQNSIARFEESSKNKQFILAEQLEKPVASILASINKRLIQANPNKQLEIDDIEAINRFSSLFRNSGVSFDFYDMSFEKRSVDIFDDLEQQIIDIKEKLRKDKNTLSRLQQSNNSLHRQKDIQELEKTLEDLKLKMETLRKYPIAEANIETFRNQLNDMGIDKRNLEAKRTLIENSLFNKNKKHSALRPKQEVLEEKLVTLIGLEERSKILKGRYKRLKDIESNTTHFYQKTNISINSLNEIEDELSRFDELRNQIILGLHKFISEHIIDDEDNIRVDAPAAKSIKNTFKRLQEIFNELPQKRTILDEQILTHNQSVAQYTNVLTSHEKYIEAFKNQLNRDFQNIAINDLDKIEVNIEVDRRFRNLVAEINKADFHSDESLSSRFYERLKVFVNSFFNEKNSSRLTMDKIVTGLNYRIKKKGSDAWQTKKQSNSTTALINLELAQLLLRRIKKSGCTVTFPLIHDELADINIDQFDWLLPHLNKQGFRLFSAATYSASSELIHKIGNYHEIGSMKTARSYSADRTIVYLGGAEKFLTTEEARKMNIIFAEHPEIIFPNN</sequence>
<name>A0AA51MRH1_9GAMM</name>
<dbReference type="Proteomes" id="UP001229862">
    <property type="component" value="Chromosome"/>
</dbReference>
<dbReference type="EMBL" id="JAVFKN010000001">
    <property type="protein sequence ID" value="MDQ5767168.1"/>
    <property type="molecule type" value="Genomic_DNA"/>
</dbReference>
<organism evidence="3">
    <name type="scientific">Thiothrix subterranea</name>
    <dbReference type="NCBI Taxonomy" id="2735563"/>
    <lineage>
        <taxon>Bacteria</taxon>
        <taxon>Pseudomonadati</taxon>
        <taxon>Pseudomonadota</taxon>
        <taxon>Gammaproteobacteria</taxon>
        <taxon>Thiotrichales</taxon>
        <taxon>Thiotrichaceae</taxon>
        <taxon>Thiothrix</taxon>
    </lineage>
</organism>